<organism evidence="3 4">
    <name type="scientific">Ensete ventricosum</name>
    <name type="common">Abyssinian banana</name>
    <name type="synonym">Musa ensete</name>
    <dbReference type="NCBI Taxonomy" id="4639"/>
    <lineage>
        <taxon>Eukaryota</taxon>
        <taxon>Viridiplantae</taxon>
        <taxon>Streptophyta</taxon>
        <taxon>Embryophyta</taxon>
        <taxon>Tracheophyta</taxon>
        <taxon>Spermatophyta</taxon>
        <taxon>Magnoliopsida</taxon>
        <taxon>Liliopsida</taxon>
        <taxon>Zingiberales</taxon>
        <taxon>Musaceae</taxon>
        <taxon>Ensete</taxon>
    </lineage>
</organism>
<feature type="compositionally biased region" description="Basic and acidic residues" evidence="2">
    <location>
        <begin position="456"/>
        <end position="469"/>
    </location>
</feature>
<dbReference type="AlphaFoldDB" id="A0A426WVI4"/>
<feature type="region of interest" description="Disordered" evidence="2">
    <location>
        <begin position="156"/>
        <end position="223"/>
    </location>
</feature>
<feature type="compositionally biased region" description="Basic residues" evidence="2">
    <location>
        <begin position="178"/>
        <end position="193"/>
    </location>
</feature>
<proteinExistence type="predicted"/>
<gene>
    <name evidence="3" type="ORF">B296_00053365</name>
</gene>
<keyword evidence="1" id="KW-0175">Coiled coil</keyword>
<comment type="caution">
    <text evidence="3">The sequence shown here is derived from an EMBL/GenBank/DDBJ whole genome shotgun (WGS) entry which is preliminary data.</text>
</comment>
<reference evidence="3 4" key="1">
    <citation type="journal article" date="2014" name="Agronomy (Basel)">
        <title>A Draft Genome Sequence for Ensete ventricosum, the Drought-Tolerant Tree Against Hunger.</title>
        <authorList>
            <person name="Harrison J."/>
            <person name="Moore K.A."/>
            <person name="Paszkiewicz K."/>
            <person name="Jones T."/>
            <person name="Grant M."/>
            <person name="Ambacheew D."/>
            <person name="Muzemil S."/>
            <person name="Studholme D.J."/>
        </authorList>
    </citation>
    <scope>NUCLEOTIDE SEQUENCE [LARGE SCALE GENOMIC DNA]</scope>
</reference>
<dbReference type="Proteomes" id="UP000287651">
    <property type="component" value="Unassembled WGS sequence"/>
</dbReference>
<dbReference type="EMBL" id="AMZH03042375">
    <property type="protein sequence ID" value="RRT31267.1"/>
    <property type="molecule type" value="Genomic_DNA"/>
</dbReference>
<name>A0A426WVI4_ENSVE</name>
<evidence type="ECO:0000256" key="2">
    <source>
        <dbReference type="SAM" id="MobiDB-lite"/>
    </source>
</evidence>
<protein>
    <submittedName>
        <fullName evidence="3">Uncharacterized protein</fullName>
    </submittedName>
</protein>
<evidence type="ECO:0000313" key="3">
    <source>
        <dbReference type="EMBL" id="RRT31267.1"/>
    </source>
</evidence>
<evidence type="ECO:0000256" key="1">
    <source>
        <dbReference type="SAM" id="Coils"/>
    </source>
</evidence>
<feature type="compositionally biased region" description="Basic and acidic residues" evidence="2">
    <location>
        <begin position="194"/>
        <end position="207"/>
    </location>
</feature>
<feature type="non-terminal residue" evidence="3">
    <location>
        <position position="1"/>
    </location>
</feature>
<feature type="coiled-coil region" evidence="1">
    <location>
        <begin position="325"/>
        <end position="387"/>
    </location>
</feature>
<evidence type="ECO:0000313" key="4">
    <source>
        <dbReference type="Proteomes" id="UP000287651"/>
    </source>
</evidence>
<sequence>DLEVMMSDHDLDTAVTEGSLVVIRERYSIPAEYDLHVPRGGYYLTTRVGFRVNGAPSSNKGWKSHYLDWSAHPIGNAPPLLSEEETVFVDRLKGILSSSHAIKEMAELWLVEAGLSSASRDRMDLGELRGMPRVTSGKVPPTRPTAREVGASLAREALRASSKRPVVSPPEQAEDTGRHHKKVKVLTRKHKFRLREGESRSRSKGKEPATPSEEPEAPVGSKEGGASLVHECLRSMKDLFKTKVHKGNAGYYALLMSDLGYQDPEKEMKARWKGLKNSTKTQHFQMTLFDRVHDAGWLIKFMDYRVKQLHEELDVLKSRGGPEAVTEAEKCASELREEREKIKREKAQELLRREALEKELQAIRGHLGDAQQLLKEAQTRARRMHDDLLQAVKDLESARAELPKQSIAQYKESLGFKEGLKRMDRVTYEYGYRVALARFRARHPDTDVEEDPFTIHPEDDLVPMKRQQDFDDSVPPEP</sequence>
<feature type="region of interest" description="Disordered" evidence="2">
    <location>
        <begin position="443"/>
        <end position="478"/>
    </location>
</feature>
<accession>A0A426WVI4</accession>